<evidence type="ECO:0000313" key="3">
    <source>
        <dbReference type="EMBL" id="XDT73559.1"/>
    </source>
</evidence>
<dbReference type="SMART" id="SM00563">
    <property type="entry name" value="PlsC"/>
    <property type="match status" value="1"/>
</dbReference>
<gene>
    <name evidence="3" type="ORF">AAIA72_06210</name>
</gene>
<dbReference type="RefSeq" id="WP_369602545.1">
    <property type="nucleotide sequence ID" value="NZ_CP154858.1"/>
</dbReference>
<evidence type="ECO:0000256" key="1">
    <source>
        <dbReference type="SAM" id="Phobius"/>
    </source>
</evidence>
<dbReference type="CDD" id="cd07990">
    <property type="entry name" value="LPLAT_LCLAT1-like"/>
    <property type="match status" value="1"/>
</dbReference>
<feature type="transmembrane region" description="Helical" evidence="1">
    <location>
        <begin position="12"/>
        <end position="35"/>
    </location>
</feature>
<dbReference type="InterPro" id="IPR002123">
    <property type="entry name" value="Plipid/glycerol_acylTrfase"/>
</dbReference>
<name>A0AB39UZ63_9GAMM</name>
<keyword evidence="1" id="KW-1133">Transmembrane helix</keyword>
<protein>
    <submittedName>
        <fullName evidence="3">Acyltransferase</fullName>
        <ecNumber evidence="3">2.3.-.-</ecNumber>
    </submittedName>
</protein>
<keyword evidence="1" id="KW-0812">Transmembrane</keyword>
<evidence type="ECO:0000259" key="2">
    <source>
        <dbReference type="SMART" id="SM00563"/>
    </source>
</evidence>
<dbReference type="PANTHER" id="PTHR10983">
    <property type="entry name" value="1-ACYLGLYCEROL-3-PHOSPHATE ACYLTRANSFERASE-RELATED"/>
    <property type="match status" value="1"/>
</dbReference>
<keyword evidence="1" id="KW-0472">Membrane</keyword>
<dbReference type="KEGG" id="tcd:AAIA72_06210"/>
<dbReference type="SUPFAM" id="SSF69593">
    <property type="entry name" value="Glycerol-3-phosphate (1)-acyltransferase"/>
    <property type="match status" value="1"/>
</dbReference>
<keyword evidence="3" id="KW-0808">Transferase</keyword>
<reference evidence="3" key="1">
    <citation type="submission" date="2024-05" db="EMBL/GenBank/DDBJ databases">
        <title>Genome sequencing of novel strain.</title>
        <authorList>
            <person name="Ganbat D."/>
            <person name="Ganbat S."/>
            <person name="Lee S.-J."/>
        </authorList>
    </citation>
    <scope>NUCLEOTIDE SEQUENCE</scope>
    <source>
        <strain evidence="3">SMD15-11</strain>
    </source>
</reference>
<sequence length="307" mass="35812">MTTRIVQNFKGITALLLITLNTTLLFPIVVSVGLIKLIPIRSLDAALTRMLIGVSNYWMWFNSMLIELFHNIQWDIRGTEGLKRDEWYLVTCNHQSWADIPVVQHALLGKTPMPKFFLKQQLIWVPIIGLMWWALDFPFMKRYTREQVERNPALKGKDLETTRKACEKFRYTPVAIFNFMEGTRFTPEKHARQKSPYKHLLKPKAGGAAFVLGALGDYIHIMLDITICYPERVISFWDFVCGRIPRIIVDIRQIEIPAHFRNRDYTTDEVFKKQFQEWVAQLWAEKDARMDALLKEAGALPPERKSA</sequence>
<feature type="domain" description="Phospholipid/glycerol acyltransferase" evidence="2">
    <location>
        <begin position="88"/>
        <end position="230"/>
    </location>
</feature>
<proteinExistence type="predicted"/>
<dbReference type="AlphaFoldDB" id="A0AB39UZ63"/>
<dbReference type="EMBL" id="CP154858">
    <property type="protein sequence ID" value="XDT73559.1"/>
    <property type="molecule type" value="Genomic_DNA"/>
</dbReference>
<accession>A0AB39UZ63</accession>
<dbReference type="PANTHER" id="PTHR10983:SF16">
    <property type="entry name" value="LYSOCARDIOLIPIN ACYLTRANSFERASE 1"/>
    <property type="match status" value="1"/>
</dbReference>
<dbReference type="EC" id="2.3.-.-" evidence="3"/>
<dbReference type="GO" id="GO:0016746">
    <property type="term" value="F:acyltransferase activity"/>
    <property type="evidence" value="ECO:0007669"/>
    <property type="project" value="UniProtKB-KW"/>
</dbReference>
<dbReference type="Pfam" id="PF01553">
    <property type="entry name" value="Acyltransferase"/>
    <property type="match status" value="1"/>
</dbReference>
<keyword evidence="3" id="KW-0012">Acyltransferase</keyword>
<organism evidence="3">
    <name type="scientific">Thermohahella caldifontis</name>
    <dbReference type="NCBI Taxonomy" id="3142973"/>
    <lineage>
        <taxon>Bacteria</taxon>
        <taxon>Pseudomonadati</taxon>
        <taxon>Pseudomonadota</taxon>
        <taxon>Gammaproteobacteria</taxon>
        <taxon>Oceanospirillales</taxon>
        <taxon>Hahellaceae</taxon>
        <taxon>Thermohahella</taxon>
    </lineage>
</organism>
<dbReference type="NCBIfam" id="NF010621">
    <property type="entry name" value="PRK14014.1"/>
    <property type="match status" value="1"/>
</dbReference>